<feature type="compositionally biased region" description="Basic and acidic residues" evidence="1">
    <location>
        <begin position="132"/>
        <end position="142"/>
    </location>
</feature>
<organism evidence="2 3">
    <name type="scientific">Ephemerocybe angulata</name>
    <dbReference type="NCBI Taxonomy" id="980116"/>
    <lineage>
        <taxon>Eukaryota</taxon>
        <taxon>Fungi</taxon>
        <taxon>Dikarya</taxon>
        <taxon>Basidiomycota</taxon>
        <taxon>Agaricomycotina</taxon>
        <taxon>Agaricomycetes</taxon>
        <taxon>Agaricomycetidae</taxon>
        <taxon>Agaricales</taxon>
        <taxon>Agaricineae</taxon>
        <taxon>Psathyrellaceae</taxon>
        <taxon>Ephemerocybe</taxon>
    </lineage>
</organism>
<feature type="region of interest" description="Disordered" evidence="1">
    <location>
        <begin position="1"/>
        <end position="153"/>
    </location>
</feature>
<name>A0A8H6HC44_9AGAR</name>
<evidence type="ECO:0000256" key="1">
    <source>
        <dbReference type="SAM" id="MobiDB-lite"/>
    </source>
</evidence>
<dbReference type="EMBL" id="JACGCI010000146">
    <property type="protein sequence ID" value="KAF6743412.1"/>
    <property type="molecule type" value="Genomic_DNA"/>
</dbReference>
<gene>
    <name evidence="2" type="ORF">DFP72DRAFT_129355</name>
</gene>
<evidence type="ECO:0000313" key="2">
    <source>
        <dbReference type="EMBL" id="KAF6743412.1"/>
    </source>
</evidence>
<reference evidence="2 3" key="1">
    <citation type="submission" date="2020-07" db="EMBL/GenBank/DDBJ databases">
        <title>Comparative genomics of pyrophilous fungi reveals a link between fire events and developmental genes.</title>
        <authorList>
            <consortium name="DOE Joint Genome Institute"/>
            <person name="Steindorff A.S."/>
            <person name="Carver A."/>
            <person name="Calhoun S."/>
            <person name="Stillman K."/>
            <person name="Liu H."/>
            <person name="Lipzen A."/>
            <person name="Pangilinan J."/>
            <person name="Labutti K."/>
            <person name="Bruns T.D."/>
            <person name="Grigoriev I.V."/>
        </authorList>
    </citation>
    <scope>NUCLEOTIDE SEQUENCE [LARGE SCALE GENOMIC DNA]</scope>
    <source>
        <strain evidence="2 3">CBS 144469</strain>
    </source>
</reference>
<dbReference type="Proteomes" id="UP000521943">
    <property type="component" value="Unassembled WGS sequence"/>
</dbReference>
<accession>A0A8H6HC44</accession>
<feature type="compositionally biased region" description="Basic and acidic residues" evidence="1">
    <location>
        <begin position="57"/>
        <end position="124"/>
    </location>
</feature>
<comment type="caution">
    <text evidence="2">The sequence shown here is derived from an EMBL/GenBank/DDBJ whole genome shotgun (WGS) entry which is preliminary data.</text>
</comment>
<dbReference type="AlphaFoldDB" id="A0A8H6HC44"/>
<feature type="non-terminal residue" evidence="2">
    <location>
        <position position="153"/>
    </location>
</feature>
<protein>
    <submittedName>
        <fullName evidence="2">Uncharacterized protein</fullName>
    </submittedName>
</protein>
<sequence>MWRRLSSVFAPGSYTSSDHHSVTSRSASPRPFRKNTTQTLPELPIAESPITTISEHMPPERRATASRKSLDRFKRNHDKQVNSHEMWLDSGKRSDKDGKERDVRKDSKDKDRDRKEKDRARDQDEPGPATSSRDKPKSKSETIRVLTAEKLTL</sequence>
<keyword evidence="3" id="KW-1185">Reference proteome</keyword>
<proteinExistence type="predicted"/>
<evidence type="ECO:0000313" key="3">
    <source>
        <dbReference type="Proteomes" id="UP000521943"/>
    </source>
</evidence>